<comment type="caution">
    <text evidence="2">The sequence shown here is derived from an EMBL/GenBank/DDBJ whole genome shotgun (WGS) entry which is preliminary data.</text>
</comment>
<proteinExistence type="predicted"/>
<evidence type="ECO:0000313" key="2">
    <source>
        <dbReference type="EMBL" id="KWT86934.1"/>
    </source>
</evidence>
<name>A0ABR5SFY1_9BACT</name>
<dbReference type="SUPFAM" id="SSF54523">
    <property type="entry name" value="Pili subunits"/>
    <property type="match status" value="1"/>
</dbReference>
<dbReference type="InterPro" id="IPR012902">
    <property type="entry name" value="N_methyl_site"/>
</dbReference>
<evidence type="ECO:0008006" key="4">
    <source>
        <dbReference type="Google" id="ProtNLM"/>
    </source>
</evidence>
<dbReference type="Pfam" id="PF07963">
    <property type="entry name" value="N_methyl"/>
    <property type="match status" value="1"/>
</dbReference>
<keyword evidence="1" id="KW-1133">Transmembrane helix</keyword>
<reference evidence="2 3" key="1">
    <citation type="submission" date="2015-11" db="EMBL/GenBank/DDBJ databases">
        <authorList>
            <person name="Lin W."/>
        </authorList>
    </citation>
    <scope>NUCLEOTIDE SEQUENCE [LARGE SCALE GENOMIC DNA]</scope>
    <source>
        <strain evidence="2 3">HCH-1</strain>
    </source>
</reference>
<dbReference type="RefSeq" id="WP_085052032.1">
    <property type="nucleotide sequence ID" value="NZ_LNQR01000054.1"/>
</dbReference>
<evidence type="ECO:0000256" key="1">
    <source>
        <dbReference type="SAM" id="Phobius"/>
    </source>
</evidence>
<gene>
    <name evidence="2" type="ORF">ASN18_1406</name>
</gene>
<dbReference type="Proteomes" id="UP000060487">
    <property type="component" value="Unassembled WGS sequence"/>
</dbReference>
<evidence type="ECO:0000313" key="3">
    <source>
        <dbReference type="Proteomes" id="UP000060487"/>
    </source>
</evidence>
<dbReference type="Gene3D" id="3.30.700.10">
    <property type="entry name" value="Glycoprotein, Type 4 Pilin"/>
    <property type="match status" value="1"/>
</dbReference>
<feature type="transmembrane region" description="Helical" evidence="1">
    <location>
        <begin position="12"/>
        <end position="34"/>
    </location>
</feature>
<dbReference type="PROSITE" id="PS00409">
    <property type="entry name" value="PROKAR_NTER_METHYL"/>
    <property type="match status" value="1"/>
</dbReference>
<dbReference type="NCBIfam" id="TIGR02532">
    <property type="entry name" value="IV_pilin_GFxxxE"/>
    <property type="match status" value="1"/>
</dbReference>
<protein>
    <recommendedName>
        <fullName evidence="4">Prepilin-type N-terminal cleavage/methylation domain-containing protein</fullName>
    </recommendedName>
</protein>
<keyword evidence="3" id="KW-1185">Reference proteome</keyword>
<keyword evidence="1" id="KW-0472">Membrane</keyword>
<keyword evidence="1" id="KW-0812">Transmembrane</keyword>
<dbReference type="InterPro" id="IPR045584">
    <property type="entry name" value="Pilin-like"/>
</dbReference>
<organism evidence="2 3">
    <name type="scientific">Candidatus Magnetominusculus xianensis</name>
    <dbReference type="NCBI Taxonomy" id="1748249"/>
    <lineage>
        <taxon>Bacteria</taxon>
        <taxon>Pseudomonadati</taxon>
        <taxon>Nitrospirota</taxon>
        <taxon>Nitrospiria</taxon>
        <taxon>Nitrospirales</taxon>
        <taxon>Nitrospiraceae</taxon>
        <taxon>Candidatus Magnetominusculus</taxon>
    </lineage>
</organism>
<accession>A0ABR5SFY1</accession>
<sequence length="223" mass="23755">MITNNDNKGFSLVEILVVMGILAILIGLLVYQFAGQKAKTNSEASTKQLFNDLSEARANALSQKNAYGIYLTATATANLNFTSYSMRSDSDSDGSITDTGGYATVRTTTLSQLGPLAVLNAITDITFDDKGFLSTTSPVELYTPCPNCDFSSVSNCKDLYADTLCSSVSATNCCRPADMSTTCTDSSFPESSCIVLSVNAIKMGKWCDTNQNGAYDSGECVLK</sequence>
<dbReference type="EMBL" id="LNQR01000054">
    <property type="protein sequence ID" value="KWT86934.1"/>
    <property type="molecule type" value="Genomic_DNA"/>
</dbReference>